<keyword evidence="3" id="KW-0813">Transport</keyword>
<proteinExistence type="predicted"/>
<name>A0A419T7E6_9FIRM</name>
<dbReference type="PANTHER" id="PTHR33799">
    <property type="entry name" value="PTS PERMEASE-RELATED-RELATED"/>
    <property type="match status" value="1"/>
</dbReference>
<comment type="caution">
    <text evidence="3">The sequence shown here is derived from an EMBL/GenBank/DDBJ whole genome shotgun (WGS) entry which is preliminary data.</text>
</comment>
<dbReference type="Pfam" id="PF03610">
    <property type="entry name" value="EIIA-man"/>
    <property type="match status" value="1"/>
</dbReference>
<protein>
    <submittedName>
        <fullName evidence="3">PTS sugar transporter subunit IIA</fullName>
    </submittedName>
</protein>
<dbReference type="AlphaFoldDB" id="A0A419T7E6"/>
<dbReference type="SUPFAM" id="SSF53062">
    <property type="entry name" value="PTS system fructose IIA component-like"/>
    <property type="match status" value="1"/>
</dbReference>
<keyword evidence="3" id="KW-0762">Sugar transport</keyword>
<evidence type="ECO:0000313" key="3">
    <source>
        <dbReference type="EMBL" id="RKD33365.1"/>
    </source>
</evidence>
<keyword evidence="4" id="KW-1185">Reference proteome</keyword>
<gene>
    <name evidence="3" type="ORF">BET01_15215</name>
</gene>
<dbReference type="InterPro" id="IPR036662">
    <property type="entry name" value="PTS_EIIA_man-typ_sf"/>
</dbReference>
<dbReference type="PANTHER" id="PTHR33799:SF1">
    <property type="entry name" value="PTS SYSTEM MANNOSE-SPECIFIC EIIAB COMPONENT-RELATED"/>
    <property type="match status" value="1"/>
</dbReference>
<dbReference type="RefSeq" id="WP_120195961.1">
    <property type="nucleotide sequence ID" value="NZ_MCIA01000007.1"/>
</dbReference>
<dbReference type="Gene3D" id="3.40.50.510">
    <property type="entry name" value="Phosphotransferase system, mannose-type IIA component"/>
    <property type="match status" value="1"/>
</dbReference>
<evidence type="ECO:0000313" key="4">
    <source>
        <dbReference type="Proteomes" id="UP000284277"/>
    </source>
</evidence>
<organism evidence="3 4">
    <name type="scientific">Lacrimispora algidixylanolytica</name>
    <dbReference type="NCBI Taxonomy" id="94868"/>
    <lineage>
        <taxon>Bacteria</taxon>
        <taxon>Bacillati</taxon>
        <taxon>Bacillota</taxon>
        <taxon>Clostridia</taxon>
        <taxon>Lachnospirales</taxon>
        <taxon>Lachnospiraceae</taxon>
        <taxon>Lacrimispora</taxon>
    </lineage>
</organism>
<dbReference type="OrthoDB" id="9799827at2"/>
<dbReference type="InterPro" id="IPR051471">
    <property type="entry name" value="Bacterial_PTS_sugar_comp"/>
</dbReference>
<keyword evidence="1" id="KW-0808">Transferase</keyword>
<dbReference type="PROSITE" id="PS51096">
    <property type="entry name" value="PTS_EIIA_TYPE_4"/>
    <property type="match status" value="1"/>
</dbReference>
<dbReference type="Proteomes" id="UP000284277">
    <property type="component" value="Unassembled WGS sequence"/>
</dbReference>
<dbReference type="GO" id="GO:0016020">
    <property type="term" value="C:membrane"/>
    <property type="evidence" value="ECO:0007669"/>
    <property type="project" value="InterPro"/>
</dbReference>
<evidence type="ECO:0000259" key="2">
    <source>
        <dbReference type="PROSITE" id="PS51096"/>
    </source>
</evidence>
<dbReference type="GO" id="GO:0016740">
    <property type="term" value="F:transferase activity"/>
    <property type="evidence" value="ECO:0007669"/>
    <property type="project" value="UniProtKB-KW"/>
</dbReference>
<evidence type="ECO:0000256" key="1">
    <source>
        <dbReference type="ARBA" id="ARBA00022679"/>
    </source>
</evidence>
<sequence length="135" mass="15187">MKIFLSSHGHLASGLKSSLEILYGNCDHITVFDAYVDENSVQEQIELFFESVEEDQQVLLISDLYGSSVNQAMSMYLDRPGTTLVAGANLAFLIGLMGRDSITREELKDLIEQSRKMICIVNLEEEEPSSQKDFF</sequence>
<accession>A0A419T7E6</accession>
<dbReference type="EMBL" id="MCIA01000007">
    <property type="protein sequence ID" value="RKD33365.1"/>
    <property type="molecule type" value="Genomic_DNA"/>
</dbReference>
<feature type="domain" description="PTS EIIA type-4" evidence="2">
    <location>
        <begin position="1"/>
        <end position="118"/>
    </location>
</feature>
<dbReference type="InterPro" id="IPR004701">
    <property type="entry name" value="PTS_EIIA_man-typ"/>
</dbReference>
<reference evidence="3 4" key="1">
    <citation type="submission" date="2016-08" db="EMBL/GenBank/DDBJ databases">
        <title>A new outlook on sporulation: Clostridium algidixylanolyticum.</title>
        <authorList>
            <person name="Poppleton D.I."/>
            <person name="Gribaldo S."/>
        </authorList>
    </citation>
    <scope>NUCLEOTIDE SEQUENCE [LARGE SCALE GENOMIC DNA]</scope>
    <source>
        <strain evidence="3 4">SPL73</strain>
    </source>
</reference>
<dbReference type="GO" id="GO:0009401">
    <property type="term" value="P:phosphoenolpyruvate-dependent sugar phosphotransferase system"/>
    <property type="evidence" value="ECO:0007669"/>
    <property type="project" value="InterPro"/>
</dbReference>